<sequence>MSNSSLKNSFSSRTASTKKFLNRTVLGDAYDGLYHVRQIAYDMSLRVQRSGAFAERLVEKQSQGLCDCFTSFAIDLCSTGHDIIWHRFSKTSILWMQHAVWAHS</sequence>
<accession>A0ABS8IB14</accession>
<evidence type="ECO:0000313" key="1">
    <source>
        <dbReference type="EMBL" id="MCC5600958.1"/>
    </source>
</evidence>
<dbReference type="RefSeq" id="WP_229486012.1">
    <property type="nucleotide sequence ID" value="NZ_JAIVFQ010000024.1"/>
</dbReference>
<dbReference type="EMBL" id="JAIVFQ010000024">
    <property type="protein sequence ID" value="MCC5600958.1"/>
    <property type="molecule type" value="Genomic_DNA"/>
</dbReference>
<gene>
    <name evidence="1" type="ORF">LC586_17530</name>
</gene>
<dbReference type="Proteomes" id="UP001199525">
    <property type="component" value="Unassembled WGS sequence"/>
</dbReference>
<keyword evidence="2" id="KW-1185">Reference proteome</keyword>
<reference evidence="1 2" key="1">
    <citation type="journal article" date="2021" name="Microorganisms">
        <title>Genome Evolution of Filamentous Cyanobacterium Nostoc Species: From Facultative Symbiosis to Free Living.</title>
        <authorList>
            <person name="Huo D."/>
            <person name="Li H."/>
            <person name="Cai F."/>
            <person name="Guo X."/>
            <person name="Qiao Z."/>
            <person name="Wang W."/>
            <person name="Yu G."/>
            <person name="Li R."/>
        </authorList>
    </citation>
    <scope>NUCLEOTIDE SEQUENCE [LARGE SCALE GENOMIC DNA]</scope>
    <source>
        <strain evidence="1 2">CHAB 5714</strain>
    </source>
</reference>
<organism evidence="1 2">
    <name type="scientific">Nostoc favosum CHAB5714</name>
    <dbReference type="NCBI Taxonomy" id="2780399"/>
    <lineage>
        <taxon>Bacteria</taxon>
        <taxon>Bacillati</taxon>
        <taxon>Cyanobacteriota</taxon>
        <taxon>Cyanophyceae</taxon>
        <taxon>Nostocales</taxon>
        <taxon>Nostocaceae</taxon>
        <taxon>Nostoc</taxon>
        <taxon>Nostoc favosum</taxon>
    </lineage>
</organism>
<name>A0ABS8IB14_9NOSO</name>
<proteinExistence type="predicted"/>
<evidence type="ECO:0000313" key="2">
    <source>
        <dbReference type="Proteomes" id="UP001199525"/>
    </source>
</evidence>
<protein>
    <submittedName>
        <fullName evidence="1">Uncharacterized protein</fullName>
    </submittedName>
</protein>
<comment type="caution">
    <text evidence="1">The sequence shown here is derived from an EMBL/GenBank/DDBJ whole genome shotgun (WGS) entry which is preliminary data.</text>
</comment>